<dbReference type="GO" id="GO:0004789">
    <property type="term" value="F:thiamine-phosphate diphosphorylase activity"/>
    <property type="evidence" value="ECO:0007669"/>
    <property type="project" value="UniProtKB-UniRule"/>
</dbReference>
<comment type="function">
    <text evidence="9">Condenses 4-methyl-5-(beta-hydroxyethyl)thiazole monophosphate (THZ-P) and 2-methyl-4-amino-5-hydroxymethyl pyrimidine pyrophosphate (HMP-PP) to form thiamine monophosphate (TMP).</text>
</comment>
<dbReference type="HAMAP" id="MF_00097">
    <property type="entry name" value="TMP_synthase"/>
    <property type="match status" value="1"/>
</dbReference>
<keyword evidence="4 9" id="KW-0460">Magnesium</keyword>
<evidence type="ECO:0000256" key="9">
    <source>
        <dbReference type="HAMAP-Rule" id="MF_00097"/>
    </source>
</evidence>
<dbReference type="InterPro" id="IPR036206">
    <property type="entry name" value="ThiamineP_synth_sf"/>
</dbReference>
<evidence type="ECO:0000256" key="5">
    <source>
        <dbReference type="ARBA" id="ARBA00022977"/>
    </source>
</evidence>
<dbReference type="InterPro" id="IPR034291">
    <property type="entry name" value="TMP_synthase"/>
</dbReference>
<evidence type="ECO:0000313" key="12">
    <source>
        <dbReference type="Proteomes" id="UP000547674"/>
    </source>
</evidence>
<feature type="binding site" evidence="9">
    <location>
        <position position="162"/>
    </location>
    <ligand>
        <name>2-[(2R,5Z)-2-carboxy-4-methylthiazol-5(2H)-ylidene]ethyl phosphate</name>
        <dbReference type="ChEBI" id="CHEBI:62899"/>
    </ligand>
</feature>
<keyword evidence="5 9" id="KW-0784">Thiamine biosynthesis</keyword>
<dbReference type="PANTHER" id="PTHR20857">
    <property type="entry name" value="THIAMINE-PHOSPHATE PYROPHOSPHORYLASE"/>
    <property type="match status" value="1"/>
</dbReference>
<feature type="binding site" evidence="9">
    <location>
        <position position="66"/>
    </location>
    <ligand>
        <name>4-amino-2-methyl-5-(diphosphooxymethyl)pyrimidine</name>
        <dbReference type="ChEBI" id="CHEBI:57841"/>
    </ligand>
</feature>
<evidence type="ECO:0000256" key="6">
    <source>
        <dbReference type="ARBA" id="ARBA00047334"/>
    </source>
</evidence>
<keyword evidence="3 9" id="KW-0479">Metal-binding</keyword>
<feature type="binding site" evidence="9">
    <location>
        <position position="67"/>
    </location>
    <ligand>
        <name>Mg(2+)</name>
        <dbReference type="ChEBI" id="CHEBI:18420"/>
    </ligand>
</feature>
<comment type="cofactor">
    <cofactor evidence="9">
        <name>Mg(2+)</name>
        <dbReference type="ChEBI" id="CHEBI:18420"/>
    </cofactor>
    <text evidence="9">Binds 1 Mg(2+) ion per subunit.</text>
</comment>
<evidence type="ECO:0000256" key="8">
    <source>
        <dbReference type="ARBA" id="ARBA00047883"/>
    </source>
</evidence>
<organism evidence="11 12">
    <name type="scientific">Eiseniibacteriota bacterium</name>
    <dbReference type="NCBI Taxonomy" id="2212470"/>
    <lineage>
        <taxon>Bacteria</taxon>
        <taxon>Candidatus Eiseniibacteriota</taxon>
    </lineage>
</organism>
<dbReference type="InterPro" id="IPR022998">
    <property type="entry name" value="ThiamineP_synth_TenI"/>
</dbReference>
<sequence>MIEGLILITDRRQVRTSIETCAQAALAAGFSAVMLREKDLATRDLFELAKTLKSYCDKENKPLLINDRMDITLALGGATGLHVGSHGVPLADLTPRAFDGLLGYSSHSPKEAQKALSLGADYITVSPIYKTLSKPELQPKGLGLLEETLKLCPVSRVFALGGVTEENLPGIANSGAAGAAIMGEMMRSPKPDKTAARLMEAWSGSHKEFVATRGQH</sequence>
<gene>
    <name evidence="9" type="primary">thiE</name>
    <name evidence="11" type="ORF">HKN21_08600</name>
</gene>
<dbReference type="CDD" id="cd00564">
    <property type="entry name" value="TMP_TenI"/>
    <property type="match status" value="1"/>
</dbReference>
<keyword evidence="2 9" id="KW-0808">Transferase</keyword>
<evidence type="ECO:0000259" key="10">
    <source>
        <dbReference type="Pfam" id="PF02581"/>
    </source>
</evidence>
<feature type="binding site" evidence="9">
    <location>
        <position position="105"/>
    </location>
    <ligand>
        <name>4-amino-2-methyl-5-(diphosphooxymethyl)pyrimidine</name>
        <dbReference type="ChEBI" id="CHEBI:57841"/>
    </ligand>
</feature>
<comment type="similarity">
    <text evidence="9">Belongs to the thiamine-phosphate synthase family.</text>
</comment>
<comment type="caution">
    <text evidence="11">The sequence shown here is derived from an EMBL/GenBank/DDBJ whole genome shotgun (WGS) entry which is preliminary data.</text>
</comment>
<name>A0A7Y2E9B2_UNCEI</name>
<comment type="catalytic activity">
    <reaction evidence="7 9">
        <text>2-(2-carboxy-4-methylthiazol-5-yl)ethyl phosphate + 4-amino-2-methyl-5-(diphosphooxymethyl)pyrimidine + 2 H(+) = thiamine phosphate + CO2 + diphosphate</text>
        <dbReference type="Rhea" id="RHEA:47848"/>
        <dbReference type="ChEBI" id="CHEBI:15378"/>
        <dbReference type="ChEBI" id="CHEBI:16526"/>
        <dbReference type="ChEBI" id="CHEBI:33019"/>
        <dbReference type="ChEBI" id="CHEBI:37575"/>
        <dbReference type="ChEBI" id="CHEBI:57841"/>
        <dbReference type="ChEBI" id="CHEBI:62890"/>
        <dbReference type="EC" id="2.5.1.3"/>
    </reaction>
</comment>
<comment type="pathway">
    <text evidence="1 9">Cofactor biosynthesis; thiamine diphosphate biosynthesis; thiamine phosphate from 4-amino-2-methyl-5-diphosphomethylpyrimidine and 4-methyl-5-(2-phosphoethyl)-thiazole: step 1/1.</text>
</comment>
<dbReference type="EMBL" id="JABDJR010000338">
    <property type="protein sequence ID" value="NNF06807.1"/>
    <property type="molecule type" value="Genomic_DNA"/>
</dbReference>
<dbReference type="PANTHER" id="PTHR20857:SF15">
    <property type="entry name" value="THIAMINE-PHOSPHATE SYNTHASE"/>
    <property type="match status" value="1"/>
</dbReference>
<dbReference type="GO" id="GO:0009229">
    <property type="term" value="P:thiamine diphosphate biosynthetic process"/>
    <property type="evidence" value="ECO:0007669"/>
    <property type="project" value="UniProtKB-UniRule"/>
</dbReference>
<evidence type="ECO:0000256" key="7">
    <source>
        <dbReference type="ARBA" id="ARBA00047851"/>
    </source>
</evidence>
<evidence type="ECO:0000256" key="4">
    <source>
        <dbReference type="ARBA" id="ARBA00022842"/>
    </source>
</evidence>
<dbReference type="Gene3D" id="3.20.20.70">
    <property type="entry name" value="Aldolase class I"/>
    <property type="match status" value="1"/>
</dbReference>
<dbReference type="GO" id="GO:0009228">
    <property type="term" value="P:thiamine biosynthetic process"/>
    <property type="evidence" value="ECO:0007669"/>
    <property type="project" value="UniProtKB-KW"/>
</dbReference>
<comment type="caution">
    <text evidence="9">Lacks conserved residue(s) required for the propagation of feature annotation.</text>
</comment>
<dbReference type="EC" id="2.5.1.3" evidence="9"/>
<reference evidence="11 12" key="1">
    <citation type="submission" date="2020-03" db="EMBL/GenBank/DDBJ databases">
        <title>Metabolic flexibility allows generalist bacteria to become dominant in a frequently disturbed ecosystem.</title>
        <authorList>
            <person name="Chen Y.-J."/>
            <person name="Leung P.M."/>
            <person name="Bay S.K."/>
            <person name="Hugenholtz P."/>
            <person name="Kessler A.J."/>
            <person name="Shelley G."/>
            <person name="Waite D.W."/>
            <person name="Cook P.L."/>
            <person name="Greening C."/>
        </authorList>
    </citation>
    <scope>NUCLEOTIDE SEQUENCE [LARGE SCALE GENOMIC DNA]</scope>
    <source>
        <strain evidence="11">SS_bin_28</strain>
    </source>
</reference>
<comment type="catalytic activity">
    <reaction evidence="8 9">
        <text>2-[(2R,5Z)-2-carboxy-4-methylthiazol-5(2H)-ylidene]ethyl phosphate + 4-amino-2-methyl-5-(diphosphooxymethyl)pyrimidine + 2 H(+) = thiamine phosphate + CO2 + diphosphate</text>
        <dbReference type="Rhea" id="RHEA:47844"/>
        <dbReference type="ChEBI" id="CHEBI:15378"/>
        <dbReference type="ChEBI" id="CHEBI:16526"/>
        <dbReference type="ChEBI" id="CHEBI:33019"/>
        <dbReference type="ChEBI" id="CHEBI:37575"/>
        <dbReference type="ChEBI" id="CHEBI:57841"/>
        <dbReference type="ChEBI" id="CHEBI:62899"/>
        <dbReference type="EC" id="2.5.1.3"/>
    </reaction>
</comment>
<dbReference type="GO" id="GO:0000287">
    <property type="term" value="F:magnesium ion binding"/>
    <property type="evidence" value="ECO:0007669"/>
    <property type="project" value="UniProtKB-UniRule"/>
</dbReference>
<dbReference type="AlphaFoldDB" id="A0A7Y2E9B2"/>
<evidence type="ECO:0000256" key="2">
    <source>
        <dbReference type="ARBA" id="ARBA00022679"/>
    </source>
</evidence>
<dbReference type="GO" id="GO:0005737">
    <property type="term" value="C:cytoplasm"/>
    <property type="evidence" value="ECO:0007669"/>
    <property type="project" value="TreeGrafter"/>
</dbReference>
<dbReference type="SUPFAM" id="SSF51391">
    <property type="entry name" value="Thiamin phosphate synthase"/>
    <property type="match status" value="1"/>
</dbReference>
<accession>A0A7Y2E9B2</accession>
<dbReference type="Pfam" id="PF02581">
    <property type="entry name" value="TMP-TENI"/>
    <property type="match status" value="1"/>
</dbReference>
<dbReference type="UniPathway" id="UPA00060">
    <property type="reaction ID" value="UER00141"/>
</dbReference>
<feature type="binding site" evidence="9">
    <location>
        <position position="134"/>
    </location>
    <ligand>
        <name>4-amino-2-methyl-5-(diphosphooxymethyl)pyrimidine</name>
        <dbReference type="ChEBI" id="CHEBI:57841"/>
    </ligand>
</feature>
<comment type="catalytic activity">
    <reaction evidence="6 9">
        <text>4-methyl-5-(2-phosphooxyethyl)-thiazole + 4-amino-2-methyl-5-(diphosphooxymethyl)pyrimidine + H(+) = thiamine phosphate + diphosphate</text>
        <dbReference type="Rhea" id="RHEA:22328"/>
        <dbReference type="ChEBI" id="CHEBI:15378"/>
        <dbReference type="ChEBI" id="CHEBI:33019"/>
        <dbReference type="ChEBI" id="CHEBI:37575"/>
        <dbReference type="ChEBI" id="CHEBI:57841"/>
        <dbReference type="ChEBI" id="CHEBI:58296"/>
        <dbReference type="EC" id="2.5.1.3"/>
    </reaction>
</comment>
<proteinExistence type="inferred from homology"/>
<feature type="binding site" evidence="9">
    <location>
        <begin position="131"/>
        <end position="133"/>
    </location>
    <ligand>
        <name>2-[(2R,5Z)-2-carboxy-4-methylthiazol-5(2H)-ylidene]ethyl phosphate</name>
        <dbReference type="ChEBI" id="CHEBI:62899"/>
    </ligand>
</feature>
<evidence type="ECO:0000256" key="3">
    <source>
        <dbReference type="ARBA" id="ARBA00022723"/>
    </source>
</evidence>
<dbReference type="Proteomes" id="UP000547674">
    <property type="component" value="Unassembled WGS sequence"/>
</dbReference>
<feature type="domain" description="Thiamine phosphate synthase/TenI" evidence="10">
    <location>
        <begin position="5"/>
        <end position="183"/>
    </location>
</feature>
<evidence type="ECO:0000313" key="11">
    <source>
        <dbReference type="EMBL" id="NNF06807.1"/>
    </source>
</evidence>
<evidence type="ECO:0000256" key="1">
    <source>
        <dbReference type="ARBA" id="ARBA00005165"/>
    </source>
</evidence>
<dbReference type="InterPro" id="IPR013785">
    <property type="entry name" value="Aldolase_TIM"/>
</dbReference>
<protein>
    <recommendedName>
        <fullName evidence="9">Thiamine-phosphate synthase</fullName>
        <shortName evidence="9">TP synthase</shortName>
        <shortName evidence="9">TPS</shortName>
        <ecNumber evidence="9">2.5.1.3</ecNumber>
    </recommendedName>
    <alternativeName>
        <fullName evidence="9">Thiamine-phosphate pyrophosphorylase</fullName>
        <shortName evidence="9">TMP pyrophosphorylase</shortName>
        <shortName evidence="9">TMP-PPase</shortName>
    </alternativeName>
</protein>